<dbReference type="InterPro" id="IPR000644">
    <property type="entry name" value="CBS_dom"/>
</dbReference>
<dbReference type="CDD" id="cd04622">
    <property type="entry name" value="CBS_pair_HRP1_like"/>
    <property type="match status" value="1"/>
</dbReference>
<gene>
    <name evidence="4" type="ORF">SAMN02745168_1594</name>
</gene>
<feature type="domain" description="CBS" evidence="3">
    <location>
        <begin position="67"/>
        <end position="122"/>
    </location>
</feature>
<dbReference type="PANTHER" id="PTHR43080:SF2">
    <property type="entry name" value="CBS DOMAIN-CONTAINING PROTEIN"/>
    <property type="match status" value="1"/>
</dbReference>
<dbReference type="Pfam" id="PF00571">
    <property type="entry name" value="CBS"/>
    <property type="match status" value="2"/>
</dbReference>
<dbReference type="SMART" id="SM00116">
    <property type="entry name" value="CBS"/>
    <property type="match status" value="2"/>
</dbReference>
<reference evidence="4 5" key="1">
    <citation type="submission" date="2017-04" db="EMBL/GenBank/DDBJ databases">
        <authorList>
            <person name="Afonso C.L."/>
            <person name="Miller P.J."/>
            <person name="Scott M.A."/>
            <person name="Spackman E."/>
            <person name="Goraichik I."/>
            <person name="Dimitrov K.M."/>
            <person name="Suarez D.L."/>
            <person name="Swayne D.E."/>
        </authorList>
    </citation>
    <scope>NUCLEOTIDE SEQUENCE [LARGE SCALE GENOMIC DNA]</scope>
    <source>
        <strain evidence="4 5">DSM 12816</strain>
    </source>
</reference>
<evidence type="ECO:0000313" key="5">
    <source>
        <dbReference type="Proteomes" id="UP000192790"/>
    </source>
</evidence>
<dbReference type="Proteomes" id="UP000192790">
    <property type="component" value="Unassembled WGS sequence"/>
</dbReference>
<feature type="domain" description="CBS" evidence="3">
    <location>
        <begin position="1"/>
        <end position="59"/>
    </location>
</feature>
<keyword evidence="1 2" id="KW-0129">CBS domain</keyword>
<evidence type="ECO:0000256" key="2">
    <source>
        <dbReference type="PROSITE-ProRule" id="PRU00703"/>
    </source>
</evidence>
<proteinExistence type="predicted"/>
<accession>A0A1W2A8V2</accession>
<protein>
    <submittedName>
        <fullName evidence="4">CBS domain-containing protein</fullName>
    </submittedName>
</protein>
<dbReference type="SUPFAM" id="SSF54631">
    <property type="entry name" value="CBS-domain pair"/>
    <property type="match status" value="1"/>
</dbReference>
<evidence type="ECO:0000313" key="4">
    <source>
        <dbReference type="EMBL" id="SMC56698.1"/>
    </source>
</evidence>
<dbReference type="PROSITE" id="PS51371">
    <property type="entry name" value="CBS"/>
    <property type="match status" value="2"/>
</dbReference>
<dbReference type="RefSeq" id="WP_242942801.1">
    <property type="nucleotide sequence ID" value="NZ_FWXW01000003.1"/>
</dbReference>
<dbReference type="InterPro" id="IPR051257">
    <property type="entry name" value="Diverse_CBS-Domain"/>
</dbReference>
<evidence type="ECO:0000256" key="1">
    <source>
        <dbReference type="ARBA" id="ARBA00023122"/>
    </source>
</evidence>
<dbReference type="Gene3D" id="3.10.580.10">
    <property type="entry name" value="CBS-domain"/>
    <property type="match status" value="1"/>
</dbReference>
<dbReference type="AlphaFoldDB" id="A0A1W2A8V2"/>
<dbReference type="EMBL" id="FWXW01000003">
    <property type="protein sequence ID" value="SMC56698.1"/>
    <property type="molecule type" value="Genomic_DNA"/>
</dbReference>
<dbReference type="STRING" id="1122930.SAMN02745168_1594"/>
<sequence>MNSNVISVSPEESAAFASRLLSRHNIGALPVCSPDGKLRGIVTDRDIVLRCVAAENNPEQTPVREIMSRTVISVEPEDDVRAATRLMAEEQVRRLPVVHGGRVVGMVSLGDMAKNQKFDMEAAKALSEISSNIKRRI</sequence>
<keyword evidence="5" id="KW-1185">Reference proteome</keyword>
<evidence type="ECO:0000259" key="3">
    <source>
        <dbReference type="PROSITE" id="PS51371"/>
    </source>
</evidence>
<dbReference type="PANTHER" id="PTHR43080">
    <property type="entry name" value="CBS DOMAIN-CONTAINING PROTEIN CBSX3, MITOCHONDRIAL"/>
    <property type="match status" value="1"/>
</dbReference>
<dbReference type="InterPro" id="IPR046342">
    <property type="entry name" value="CBS_dom_sf"/>
</dbReference>
<organism evidence="4 5">
    <name type="scientific">Papillibacter cinnamivorans DSM 12816</name>
    <dbReference type="NCBI Taxonomy" id="1122930"/>
    <lineage>
        <taxon>Bacteria</taxon>
        <taxon>Bacillati</taxon>
        <taxon>Bacillota</taxon>
        <taxon>Clostridia</taxon>
        <taxon>Eubacteriales</taxon>
        <taxon>Oscillospiraceae</taxon>
        <taxon>Papillibacter</taxon>
    </lineage>
</organism>
<name>A0A1W2A8V2_9FIRM</name>